<reference evidence="1" key="1">
    <citation type="submission" date="2014-09" db="EMBL/GenBank/DDBJ databases">
        <authorList>
            <person name="Magalhaes I.L.F."/>
            <person name="Oliveira U."/>
            <person name="Santos F.R."/>
            <person name="Vidigal T.H.D.A."/>
            <person name="Brescovit A.D."/>
            <person name="Santos A.J."/>
        </authorList>
    </citation>
    <scope>NUCLEOTIDE SEQUENCE</scope>
    <source>
        <tissue evidence="1">Shoot tissue taken approximately 20 cm above the soil surface</tissue>
    </source>
</reference>
<protein>
    <submittedName>
        <fullName evidence="1">Uncharacterized protein</fullName>
    </submittedName>
</protein>
<proteinExistence type="predicted"/>
<organism evidence="1">
    <name type="scientific">Arundo donax</name>
    <name type="common">Giant reed</name>
    <name type="synonym">Donax arundinaceus</name>
    <dbReference type="NCBI Taxonomy" id="35708"/>
    <lineage>
        <taxon>Eukaryota</taxon>
        <taxon>Viridiplantae</taxon>
        <taxon>Streptophyta</taxon>
        <taxon>Embryophyta</taxon>
        <taxon>Tracheophyta</taxon>
        <taxon>Spermatophyta</taxon>
        <taxon>Magnoliopsida</taxon>
        <taxon>Liliopsida</taxon>
        <taxon>Poales</taxon>
        <taxon>Poaceae</taxon>
        <taxon>PACMAD clade</taxon>
        <taxon>Arundinoideae</taxon>
        <taxon>Arundineae</taxon>
        <taxon>Arundo</taxon>
    </lineage>
</organism>
<accession>A0A0A8Y3N2</accession>
<dbReference type="AlphaFoldDB" id="A0A0A8Y3N2"/>
<reference evidence="1" key="2">
    <citation type="journal article" date="2015" name="Data Brief">
        <title>Shoot transcriptome of the giant reed, Arundo donax.</title>
        <authorList>
            <person name="Barrero R.A."/>
            <person name="Guerrero F.D."/>
            <person name="Moolhuijzen P."/>
            <person name="Goolsby J.A."/>
            <person name="Tidwell J."/>
            <person name="Bellgard S.E."/>
            <person name="Bellgard M.I."/>
        </authorList>
    </citation>
    <scope>NUCLEOTIDE SEQUENCE</scope>
    <source>
        <tissue evidence="1">Shoot tissue taken approximately 20 cm above the soil surface</tissue>
    </source>
</reference>
<name>A0A0A8Y3N2_ARUDO</name>
<sequence>MCSCRCSFHQNVLAQSGQRYDER</sequence>
<evidence type="ECO:0000313" key="1">
    <source>
        <dbReference type="EMBL" id="JAD20439.1"/>
    </source>
</evidence>
<dbReference type="EMBL" id="GBRH01277456">
    <property type="protein sequence ID" value="JAD20439.1"/>
    <property type="molecule type" value="Transcribed_RNA"/>
</dbReference>